<evidence type="ECO:0000313" key="8">
    <source>
        <dbReference type="Proteomes" id="UP000309872"/>
    </source>
</evidence>
<comment type="caution">
    <text evidence="7">The sequence shown here is derived from an EMBL/GenBank/DDBJ whole genome shotgun (WGS) entry which is preliminary data.</text>
</comment>
<keyword evidence="4" id="KW-0732">Signal</keyword>
<evidence type="ECO:0000313" key="7">
    <source>
        <dbReference type="EMBL" id="TJY65712.1"/>
    </source>
</evidence>
<proteinExistence type="predicted"/>
<evidence type="ECO:0000256" key="2">
    <source>
        <dbReference type="ARBA" id="ARBA00023136"/>
    </source>
</evidence>
<dbReference type="EMBL" id="SUKA01000003">
    <property type="protein sequence ID" value="TJY65712.1"/>
    <property type="molecule type" value="Genomic_DNA"/>
</dbReference>
<dbReference type="RefSeq" id="WP_136820841.1">
    <property type="nucleotide sequence ID" value="NZ_BMJX01000003.1"/>
</dbReference>
<dbReference type="InterPro" id="IPR036942">
    <property type="entry name" value="Beta-barrel_TonB_sf"/>
</dbReference>
<dbReference type="GO" id="GO:0009279">
    <property type="term" value="C:cell outer membrane"/>
    <property type="evidence" value="ECO:0007669"/>
    <property type="project" value="UniProtKB-SubCell"/>
</dbReference>
<sequence length="873" mass="100110">MKRAIILVVLSCALFCCFGQQKSVQLAKGTFTLKEILEMIQMQTGIIIFYSNEVVTDDMKYNSAAEEIDFRLLLDQSLKQAGLTYKNIDDKVIAIYPVNVLQQPRAEISGRVTDSTGVAVEFASLRLFQGDRLISVSSTAQDGSFVLKELLKPATMYTIQISSMSHMPKTIRFIYPDDKPLRLIVLSVSQIQIKTVAVKAFKQPFERVADRFIVNVEGSSLESGLSTLEILQRSPGLWVDPNGNIRIRGNQGVQVMINDIVQRMSSEQLAEYLRSLPSENISKIEIIPNPAAEYEAAGTAGIIRIVLRKNGLDGFRANLMARYLQQVKDPYYNVGTIMDFKKSNFYLTGVLGYLRNDEYIMATNDVTYVDNSTYHSITDRFRESKSYNARLTTIYDIRDNQSLGFQALINKNNTDQDFYTDNTHLTADDTLYKQTSNNWLTNPTQFSSTLNYNWKRDSLGSSLKLLTDFVSNNHREENNYVLTDFNTGENQQYVNYSPSNTKIFSIQSDWTQYYASGLNWLAGLKFISTERNNEVLRNNLIGNIWIKDEGLSNEFTYNERLFMGYAAINYKRNKSSVKAGLRAEYTDVNALSITLGERVPQNYLNFFPSIFLLHELGDSKNALFLNYAKRIRRPSFRDLNPYTLQIDDFILLQGNAELTPEFTHRVQSGFQFKNGAAADLYFAYNKDKIALFTETIDNKILAYQSRNFGYSIDYGANFFTPWKIYAWWSGQFNTAWYKTNFEIDGNDLSQQTWEASVFQSFKIKKWLDSSLYLGYVSPTISANTKFANQFYSSLTLSKRIAKDKGKVSLHWNDIFNTSREREWTARNGTFINFYQKRPTQVFGISLSYMISRGKKIEDKNLEESSKEIKSRAN</sequence>
<feature type="chain" id="PRO_5020538861" evidence="4">
    <location>
        <begin position="23"/>
        <end position="873"/>
    </location>
</feature>
<evidence type="ECO:0000256" key="3">
    <source>
        <dbReference type="ARBA" id="ARBA00023237"/>
    </source>
</evidence>
<dbReference type="InterPro" id="IPR041700">
    <property type="entry name" value="OMP_b-brl_3"/>
</dbReference>
<dbReference type="InterPro" id="IPR012910">
    <property type="entry name" value="Plug_dom"/>
</dbReference>
<dbReference type="Pfam" id="PF07715">
    <property type="entry name" value="Plug"/>
    <property type="match status" value="1"/>
</dbReference>
<evidence type="ECO:0000259" key="5">
    <source>
        <dbReference type="Pfam" id="PF07715"/>
    </source>
</evidence>
<keyword evidence="7" id="KW-0675">Receptor</keyword>
<feature type="domain" description="Outer membrane protein beta-barrel" evidence="6">
    <location>
        <begin position="455"/>
        <end position="848"/>
    </location>
</feature>
<organism evidence="7 8">
    <name type="scientific">Sphingobacterium alkalisoli</name>
    <dbReference type="NCBI Taxonomy" id="1874115"/>
    <lineage>
        <taxon>Bacteria</taxon>
        <taxon>Pseudomonadati</taxon>
        <taxon>Bacteroidota</taxon>
        <taxon>Sphingobacteriia</taxon>
        <taxon>Sphingobacteriales</taxon>
        <taxon>Sphingobacteriaceae</taxon>
        <taxon>Sphingobacterium</taxon>
    </lineage>
</organism>
<dbReference type="InterPro" id="IPR037066">
    <property type="entry name" value="Plug_dom_sf"/>
</dbReference>
<keyword evidence="3" id="KW-0998">Cell outer membrane</keyword>
<feature type="signal peptide" evidence="4">
    <location>
        <begin position="1"/>
        <end position="22"/>
    </location>
</feature>
<reference evidence="7 8" key="1">
    <citation type="submission" date="2019-04" db="EMBL/GenBank/DDBJ databases">
        <title>Sphingobacterium olei sp. nov., isolated from oil-contaminated soil.</title>
        <authorList>
            <person name="Liu B."/>
        </authorList>
    </citation>
    <scope>NUCLEOTIDE SEQUENCE [LARGE SCALE GENOMIC DNA]</scope>
    <source>
        <strain evidence="7 8">Y3L14</strain>
    </source>
</reference>
<name>A0A4U0H5W3_9SPHI</name>
<evidence type="ECO:0000256" key="4">
    <source>
        <dbReference type="SAM" id="SignalP"/>
    </source>
</evidence>
<dbReference type="SUPFAM" id="SSF56935">
    <property type="entry name" value="Porins"/>
    <property type="match status" value="1"/>
</dbReference>
<dbReference type="InterPro" id="IPR008969">
    <property type="entry name" value="CarboxyPept-like_regulatory"/>
</dbReference>
<keyword evidence="2" id="KW-0472">Membrane</keyword>
<dbReference type="Gene3D" id="2.40.170.20">
    <property type="entry name" value="TonB-dependent receptor, beta-barrel domain"/>
    <property type="match status" value="1"/>
</dbReference>
<dbReference type="Proteomes" id="UP000309872">
    <property type="component" value="Unassembled WGS sequence"/>
</dbReference>
<gene>
    <name evidence="7" type="ORF">FAZ19_11350</name>
</gene>
<evidence type="ECO:0000256" key="1">
    <source>
        <dbReference type="ARBA" id="ARBA00004442"/>
    </source>
</evidence>
<evidence type="ECO:0000259" key="6">
    <source>
        <dbReference type="Pfam" id="PF14905"/>
    </source>
</evidence>
<comment type="subcellular location">
    <subcellularLocation>
        <location evidence="1">Cell outer membrane</location>
    </subcellularLocation>
</comment>
<accession>A0A4U0H5W3</accession>
<dbReference type="Pfam" id="PF14905">
    <property type="entry name" value="OMP_b-brl_3"/>
    <property type="match status" value="1"/>
</dbReference>
<dbReference type="SUPFAM" id="SSF49464">
    <property type="entry name" value="Carboxypeptidase regulatory domain-like"/>
    <property type="match status" value="1"/>
</dbReference>
<dbReference type="AlphaFoldDB" id="A0A4U0H5W3"/>
<dbReference type="Gene3D" id="2.170.130.10">
    <property type="entry name" value="TonB-dependent receptor, plug domain"/>
    <property type="match status" value="1"/>
</dbReference>
<protein>
    <submittedName>
        <fullName evidence="7">TonB-dependent receptor</fullName>
    </submittedName>
</protein>
<keyword evidence="8" id="KW-1185">Reference proteome</keyword>
<dbReference type="OrthoDB" id="606851at2"/>
<feature type="domain" description="TonB-dependent receptor plug" evidence="5">
    <location>
        <begin position="226"/>
        <end position="302"/>
    </location>
</feature>